<dbReference type="NCBIfam" id="TIGR01983">
    <property type="entry name" value="UbiG"/>
    <property type="match status" value="1"/>
</dbReference>
<dbReference type="GO" id="GO:0032259">
    <property type="term" value="P:methylation"/>
    <property type="evidence" value="ECO:0007669"/>
    <property type="project" value="UniProtKB-KW"/>
</dbReference>
<reference evidence="6" key="1">
    <citation type="submission" date="2017-05" db="EMBL/GenBank/DDBJ databases">
        <title>putative methyltransferase gene in Micromonospora echinospora ATCC15835.</title>
        <authorList>
            <person name="Li S."/>
            <person name="Xiong B."/>
            <person name="Huang F."/>
            <person name="Reva A."/>
            <person name="Deng Z."/>
            <person name="Leadlay P.F."/>
            <person name="Sun Y."/>
        </authorList>
    </citation>
    <scope>NUCLEOTIDE SEQUENCE</scope>
    <source>
        <strain evidence="6">ATCC 15835</strain>
    </source>
</reference>
<organism evidence="6">
    <name type="scientific">Micromonospora echinospora</name>
    <name type="common">Micromonospora purpurea</name>
    <dbReference type="NCBI Taxonomy" id="1877"/>
    <lineage>
        <taxon>Bacteria</taxon>
        <taxon>Bacillati</taxon>
        <taxon>Actinomycetota</taxon>
        <taxon>Actinomycetes</taxon>
        <taxon>Micromonosporales</taxon>
        <taxon>Micromonosporaceae</taxon>
        <taxon>Micromonospora</taxon>
    </lineage>
</organism>
<keyword evidence="2 6" id="KW-0808">Transferase</keyword>
<dbReference type="AlphaFoldDB" id="A0A2I6RLE1"/>
<dbReference type="PANTHER" id="PTHR43464">
    <property type="entry name" value="METHYLTRANSFERASE"/>
    <property type="match status" value="1"/>
</dbReference>
<sequence length="266" mass="28527">MGVMAGNDRHLAALDPDAVAIDNEYYHEVGDSWWDASGPLRALHDMNPARVAYFDATARRAFGADRSRVRVLDVGCGGGLVSERMAALGYQVTGVDLSAGSIETARRHASASGVTVDYQVGSAYELPKPDGAVDLVVVSDVLEHLHDLPGAVAEIARVLRPGGIVVFDTINRTVASYLKAIVLSEKILKIIYPGTHNWKMFIRPDELRAVFAQHGLSLTETQGLEPVAPPHKLVPATLRGRAVGPFHLTPSTAVSYIGQAVKSQES</sequence>
<evidence type="ECO:0000256" key="2">
    <source>
        <dbReference type="ARBA" id="ARBA00022679"/>
    </source>
</evidence>
<dbReference type="GO" id="GO:0061542">
    <property type="term" value="F:3-demethylubiquinol 3-O-methyltransferase activity"/>
    <property type="evidence" value="ECO:0007669"/>
    <property type="project" value="InterPro"/>
</dbReference>
<dbReference type="GO" id="GO:0010420">
    <property type="term" value="F:polyprenyldihydroxybenzoate methyltransferase activity"/>
    <property type="evidence" value="ECO:0007669"/>
    <property type="project" value="InterPro"/>
</dbReference>
<evidence type="ECO:0000256" key="1">
    <source>
        <dbReference type="ARBA" id="ARBA00022603"/>
    </source>
</evidence>
<keyword evidence="3" id="KW-0831">Ubiquinone biosynthesis</keyword>
<feature type="domain" description="Methyltransferase type 11" evidence="5">
    <location>
        <begin position="72"/>
        <end position="167"/>
    </location>
</feature>
<proteinExistence type="predicted"/>
<evidence type="ECO:0000259" key="5">
    <source>
        <dbReference type="Pfam" id="PF08241"/>
    </source>
</evidence>
<dbReference type="PANTHER" id="PTHR43464:SF19">
    <property type="entry name" value="UBIQUINONE BIOSYNTHESIS O-METHYLTRANSFERASE, MITOCHONDRIAL"/>
    <property type="match status" value="1"/>
</dbReference>
<dbReference type="InterPro" id="IPR013216">
    <property type="entry name" value="Methyltransf_11"/>
</dbReference>
<evidence type="ECO:0000256" key="4">
    <source>
        <dbReference type="ARBA" id="ARBA00022691"/>
    </source>
</evidence>
<protein>
    <submittedName>
        <fullName evidence="6">Putative methyltransferase</fullName>
    </submittedName>
</protein>
<dbReference type="SUPFAM" id="SSF53335">
    <property type="entry name" value="S-adenosyl-L-methionine-dependent methyltransferases"/>
    <property type="match status" value="1"/>
</dbReference>
<evidence type="ECO:0000313" key="6">
    <source>
        <dbReference type="EMBL" id="AUN87443.1"/>
    </source>
</evidence>
<dbReference type="InterPro" id="IPR010233">
    <property type="entry name" value="UbiG_MeTrfase"/>
</dbReference>
<dbReference type="CDD" id="cd02440">
    <property type="entry name" value="AdoMet_MTases"/>
    <property type="match status" value="1"/>
</dbReference>
<dbReference type="EMBL" id="MF036135">
    <property type="protein sequence ID" value="AUN87443.1"/>
    <property type="molecule type" value="Genomic_DNA"/>
</dbReference>
<dbReference type="Pfam" id="PF08241">
    <property type="entry name" value="Methyltransf_11"/>
    <property type="match status" value="1"/>
</dbReference>
<name>A0A2I6RLE1_MICEC</name>
<dbReference type="Gene3D" id="3.40.50.150">
    <property type="entry name" value="Vaccinia Virus protein VP39"/>
    <property type="match status" value="1"/>
</dbReference>
<evidence type="ECO:0000256" key="3">
    <source>
        <dbReference type="ARBA" id="ARBA00022688"/>
    </source>
</evidence>
<keyword evidence="4" id="KW-0949">S-adenosyl-L-methionine</keyword>
<accession>A0A2I6RLE1</accession>
<dbReference type="InterPro" id="IPR029063">
    <property type="entry name" value="SAM-dependent_MTases_sf"/>
</dbReference>
<keyword evidence="1 6" id="KW-0489">Methyltransferase</keyword>